<keyword evidence="5 7" id="KW-0472">Membrane</keyword>
<dbReference type="InterPro" id="IPR042217">
    <property type="entry name" value="T4SS_VirB10/TrbI"/>
</dbReference>
<dbReference type="EMBL" id="JACIJD010000027">
    <property type="protein sequence ID" value="MBB5696000.1"/>
    <property type="molecule type" value="Genomic_DNA"/>
</dbReference>
<evidence type="ECO:0000256" key="3">
    <source>
        <dbReference type="ARBA" id="ARBA00022692"/>
    </source>
</evidence>
<evidence type="ECO:0000256" key="6">
    <source>
        <dbReference type="SAM" id="MobiDB-lite"/>
    </source>
</evidence>
<keyword evidence="3 7" id="KW-0812">Transmembrane</keyword>
<feature type="region of interest" description="Disordered" evidence="6">
    <location>
        <begin position="1"/>
        <end position="23"/>
    </location>
</feature>
<evidence type="ECO:0000256" key="2">
    <source>
        <dbReference type="ARBA" id="ARBA00010265"/>
    </source>
</evidence>
<reference evidence="8 9" key="1">
    <citation type="submission" date="2020-08" db="EMBL/GenBank/DDBJ databases">
        <title>Genomic Encyclopedia of Type Strains, Phase IV (KMG-IV): sequencing the most valuable type-strain genomes for metagenomic binning, comparative biology and taxonomic classification.</title>
        <authorList>
            <person name="Goeker M."/>
        </authorList>
    </citation>
    <scope>NUCLEOTIDE SEQUENCE [LARGE SCALE GENOMIC DNA]</scope>
    <source>
        <strain evidence="8 9">DSM 25622</strain>
    </source>
</reference>
<dbReference type="InterPro" id="IPR005498">
    <property type="entry name" value="T4SS_VirB10/TraB/TrbI"/>
</dbReference>
<evidence type="ECO:0000256" key="1">
    <source>
        <dbReference type="ARBA" id="ARBA00004167"/>
    </source>
</evidence>
<dbReference type="AlphaFoldDB" id="A0A840Y7W8"/>
<protein>
    <submittedName>
        <fullName evidence="8">Type IV secretion system protein VirB10</fullName>
    </submittedName>
</protein>
<evidence type="ECO:0000256" key="4">
    <source>
        <dbReference type="ARBA" id="ARBA00022989"/>
    </source>
</evidence>
<feature type="region of interest" description="Disordered" evidence="6">
    <location>
        <begin position="150"/>
        <end position="181"/>
    </location>
</feature>
<keyword evidence="4 7" id="KW-1133">Transmembrane helix</keyword>
<accession>A0A840Y7W8</accession>
<organism evidence="8 9">
    <name type="scientific">Muricoccus pecuniae</name>
    <dbReference type="NCBI Taxonomy" id="693023"/>
    <lineage>
        <taxon>Bacteria</taxon>
        <taxon>Pseudomonadati</taxon>
        <taxon>Pseudomonadota</taxon>
        <taxon>Alphaproteobacteria</taxon>
        <taxon>Acetobacterales</taxon>
        <taxon>Roseomonadaceae</taxon>
        <taxon>Muricoccus</taxon>
    </lineage>
</organism>
<evidence type="ECO:0000256" key="5">
    <source>
        <dbReference type="ARBA" id="ARBA00023136"/>
    </source>
</evidence>
<evidence type="ECO:0000313" key="8">
    <source>
        <dbReference type="EMBL" id="MBB5696000.1"/>
    </source>
</evidence>
<comment type="subcellular location">
    <subcellularLocation>
        <location evidence="1">Membrane</location>
        <topology evidence="1">Single-pass membrane protein</topology>
    </subcellularLocation>
</comment>
<comment type="caution">
    <text evidence="8">The sequence shown here is derived from an EMBL/GenBank/DDBJ whole genome shotgun (WGS) entry which is preliminary data.</text>
</comment>
<comment type="similarity">
    <text evidence="2">Belongs to the TrbI/VirB10 family.</text>
</comment>
<dbReference type="Pfam" id="PF03743">
    <property type="entry name" value="TrbI"/>
    <property type="match status" value="1"/>
</dbReference>
<dbReference type="CDD" id="cd16429">
    <property type="entry name" value="VirB10"/>
    <property type="match status" value="1"/>
</dbReference>
<gene>
    <name evidence="8" type="ORF">FHS87_004068</name>
</gene>
<keyword evidence="9" id="KW-1185">Reference proteome</keyword>
<sequence>MSDATATRGAAASNDPVSPVAGGRRLLTGREKVLIGVGIFAACGLVAMWPSSKPAPEREREQPVAEAGRSMPYRPMPEPAAPPSPAPAVTAAALPTPPTPAAMGMPMPMPGAGSAVAFGGGGGRQLPNPTPIMSYEDRAAPQAAQLVQDGPAGPRAARAGAPATVPGGLAGGANEPDDALSSRLRPSRMAAARATVLRNPELTVPMGTRIPCIPEMPIDSTVAGFFSCITPVDVRGSTGTVVLMERGTRIVGEVRSGLARGSRRLFVVMTQALTPGGVQMELNSPGADVMGQAGLDGEVDSHFFERFRGAMLLAFLDTGLQAAATVASNSLNNGTGVTFNQFQSGGQRATSQALESDINIPSTLRRNQGEPMTVFVARNLDFSDVYRLVSR</sequence>
<feature type="region of interest" description="Disordered" evidence="6">
    <location>
        <begin position="51"/>
        <end position="88"/>
    </location>
</feature>
<name>A0A840Y7W8_9PROT</name>
<proteinExistence type="inferred from homology"/>
<evidence type="ECO:0000256" key="7">
    <source>
        <dbReference type="SAM" id="Phobius"/>
    </source>
</evidence>
<dbReference type="GO" id="GO:0016020">
    <property type="term" value="C:membrane"/>
    <property type="evidence" value="ECO:0007669"/>
    <property type="project" value="UniProtKB-SubCell"/>
</dbReference>
<feature type="compositionally biased region" description="Pro residues" evidence="6">
    <location>
        <begin position="74"/>
        <end position="86"/>
    </location>
</feature>
<dbReference type="Proteomes" id="UP000580654">
    <property type="component" value="Unassembled WGS sequence"/>
</dbReference>
<evidence type="ECO:0000313" key="9">
    <source>
        <dbReference type="Proteomes" id="UP000580654"/>
    </source>
</evidence>
<dbReference type="Gene3D" id="2.40.128.260">
    <property type="entry name" value="Type IV secretion system, VirB10/TraB/TrbI"/>
    <property type="match status" value="2"/>
</dbReference>
<feature type="compositionally biased region" description="Low complexity" evidence="6">
    <location>
        <begin position="150"/>
        <end position="163"/>
    </location>
</feature>
<dbReference type="RefSeq" id="WP_184521133.1">
    <property type="nucleotide sequence ID" value="NZ_JACIJD010000027.1"/>
</dbReference>
<feature type="transmembrane region" description="Helical" evidence="7">
    <location>
        <begin position="33"/>
        <end position="50"/>
    </location>
</feature>